<feature type="binding site" description="axial binding residue" evidence="6">
    <location>
        <position position="161"/>
    </location>
    <ligand>
        <name>heme c</name>
        <dbReference type="ChEBI" id="CHEBI:61717"/>
    </ligand>
    <ligandPart>
        <name>Fe</name>
        <dbReference type="ChEBI" id="CHEBI:18248"/>
    </ligandPart>
</feature>
<dbReference type="InterPro" id="IPR012127">
    <property type="entry name" value="Cyt_c_prime"/>
</dbReference>
<dbReference type="GO" id="GO:0005506">
    <property type="term" value="F:iron ion binding"/>
    <property type="evidence" value="ECO:0007669"/>
    <property type="project" value="InterPro"/>
</dbReference>
<dbReference type="Gene3D" id="1.20.120.10">
    <property type="entry name" value="Cytochrome c/b562"/>
    <property type="match status" value="1"/>
</dbReference>
<dbReference type="Proteomes" id="UP000885750">
    <property type="component" value="Unassembled WGS sequence"/>
</dbReference>
<dbReference type="SUPFAM" id="SSF47175">
    <property type="entry name" value="Cytochromes"/>
    <property type="match status" value="1"/>
</dbReference>
<evidence type="ECO:0000256" key="5">
    <source>
        <dbReference type="ARBA" id="ARBA00023004"/>
    </source>
</evidence>
<dbReference type="Pfam" id="PF01322">
    <property type="entry name" value="Cytochrom_C_2"/>
    <property type="match status" value="1"/>
</dbReference>
<dbReference type="GO" id="GO:0022900">
    <property type="term" value="P:electron transport chain"/>
    <property type="evidence" value="ECO:0007669"/>
    <property type="project" value="InterPro"/>
</dbReference>
<dbReference type="InterPro" id="IPR002321">
    <property type="entry name" value="Cyt_c_II"/>
</dbReference>
<feature type="chain" id="PRO_5030775172" evidence="8">
    <location>
        <begin position="31"/>
        <end position="167"/>
    </location>
</feature>
<feature type="signal peptide" evidence="8">
    <location>
        <begin position="1"/>
        <end position="30"/>
    </location>
</feature>
<accession>A0A7V2WUP2</accession>
<evidence type="ECO:0000256" key="6">
    <source>
        <dbReference type="PIRSR" id="PIRSR000027-1"/>
    </source>
</evidence>
<keyword evidence="2 7" id="KW-0349">Heme</keyword>
<sequence>MIPMKIPMKILTATSVLTLTLWGAVSFAHSAHFNKNTRSAEQSFEFRTATMEIYKWYLSPMGAMVKGKTDFNAKAFAQYATGLEAISKINLLEGFPKESSEDHVDDSNAKEEIWKNKKDFEKKYKTLQAEAEKLATLAKAGNETAIKTQFKKTAKACASCHKQYKTK</sequence>
<reference evidence="9" key="1">
    <citation type="journal article" date="2020" name="mSystems">
        <title>Genome- and Community-Level Interaction Insights into Carbon Utilization and Element Cycling Functions of Hydrothermarchaeota in Hydrothermal Sediment.</title>
        <authorList>
            <person name="Zhou Z."/>
            <person name="Liu Y."/>
            <person name="Xu W."/>
            <person name="Pan J."/>
            <person name="Luo Z.H."/>
            <person name="Li M."/>
        </authorList>
    </citation>
    <scope>NUCLEOTIDE SEQUENCE [LARGE SCALE GENOMIC DNA]</scope>
    <source>
        <strain evidence="9">HyVt-493</strain>
    </source>
</reference>
<organism evidence="9">
    <name type="scientific">Leucothrix mucor</name>
    <dbReference type="NCBI Taxonomy" id="45248"/>
    <lineage>
        <taxon>Bacteria</taxon>
        <taxon>Pseudomonadati</taxon>
        <taxon>Pseudomonadota</taxon>
        <taxon>Gammaproteobacteria</taxon>
        <taxon>Thiotrichales</taxon>
        <taxon>Thiotrichaceae</taxon>
        <taxon>Leucothrix</taxon>
    </lineage>
</organism>
<protein>
    <submittedName>
        <fullName evidence="9">Cytochrome c</fullName>
    </submittedName>
</protein>
<evidence type="ECO:0000256" key="1">
    <source>
        <dbReference type="ARBA" id="ARBA00022448"/>
    </source>
</evidence>
<keyword evidence="1" id="KW-0813">Transport</keyword>
<evidence type="ECO:0000256" key="2">
    <source>
        <dbReference type="ARBA" id="ARBA00022617"/>
    </source>
</evidence>
<dbReference type="PROSITE" id="PS51009">
    <property type="entry name" value="CYTCII"/>
    <property type="match status" value="1"/>
</dbReference>
<evidence type="ECO:0000256" key="8">
    <source>
        <dbReference type="SAM" id="SignalP"/>
    </source>
</evidence>
<dbReference type="AlphaFoldDB" id="A0A7V2WUP2"/>
<gene>
    <name evidence="9" type="ORF">ENJ51_04230</name>
</gene>
<dbReference type="EMBL" id="DRMS01000167">
    <property type="protein sequence ID" value="HFC92000.1"/>
    <property type="molecule type" value="Genomic_DNA"/>
</dbReference>
<evidence type="ECO:0000256" key="4">
    <source>
        <dbReference type="ARBA" id="ARBA00022982"/>
    </source>
</evidence>
<comment type="PTM">
    <text evidence="7">Binds 1 heme group per subunit.</text>
</comment>
<keyword evidence="4" id="KW-0249">Electron transport</keyword>
<dbReference type="PIRSF" id="PIRSF000027">
    <property type="entry name" value="Cytc_c_prime"/>
    <property type="match status" value="1"/>
</dbReference>
<evidence type="ECO:0000256" key="3">
    <source>
        <dbReference type="ARBA" id="ARBA00022723"/>
    </source>
</evidence>
<proteinExistence type="predicted"/>
<keyword evidence="8" id="KW-0732">Signal</keyword>
<evidence type="ECO:0000313" key="9">
    <source>
        <dbReference type="EMBL" id="HFC92000.1"/>
    </source>
</evidence>
<dbReference type="GO" id="GO:0042597">
    <property type="term" value="C:periplasmic space"/>
    <property type="evidence" value="ECO:0007669"/>
    <property type="project" value="InterPro"/>
</dbReference>
<evidence type="ECO:0000256" key="7">
    <source>
        <dbReference type="PIRSR" id="PIRSR000027-2"/>
    </source>
</evidence>
<name>A0A7V2WUP2_LEUMU</name>
<dbReference type="InterPro" id="IPR010980">
    <property type="entry name" value="Cyt_c/b562"/>
</dbReference>
<feature type="binding site" description="covalent" evidence="7">
    <location>
        <position position="160"/>
    </location>
    <ligand>
        <name>heme c</name>
        <dbReference type="ChEBI" id="CHEBI:61717"/>
    </ligand>
</feature>
<feature type="binding site" description="covalent" evidence="7">
    <location>
        <position position="157"/>
    </location>
    <ligand>
        <name>heme c</name>
        <dbReference type="ChEBI" id="CHEBI:61717"/>
    </ligand>
</feature>
<keyword evidence="3 6" id="KW-0479">Metal-binding</keyword>
<comment type="caution">
    <text evidence="9">The sequence shown here is derived from an EMBL/GenBank/DDBJ whole genome shotgun (WGS) entry which is preliminary data.</text>
</comment>
<dbReference type="GO" id="GO:0009055">
    <property type="term" value="F:electron transfer activity"/>
    <property type="evidence" value="ECO:0007669"/>
    <property type="project" value="InterPro"/>
</dbReference>
<keyword evidence="5 6" id="KW-0408">Iron</keyword>
<dbReference type="GO" id="GO:0020037">
    <property type="term" value="F:heme binding"/>
    <property type="evidence" value="ECO:0007669"/>
    <property type="project" value="InterPro"/>
</dbReference>